<dbReference type="GO" id="GO:0005783">
    <property type="term" value="C:endoplasmic reticulum"/>
    <property type="evidence" value="ECO:0007669"/>
    <property type="project" value="TreeGrafter"/>
</dbReference>
<evidence type="ECO:0000313" key="4">
    <source>
        <dbReference type="Proteomes" id="UP000186817"/>
    </source>
</evidence>
<comment type="caution">
    <text evidence="3">The sequence shown here is derived from an EMBL/GenBank/DDBJ whole genome shotgun (WGS) entry which is preliminary data.</text>
</comment>
<dbReference type="GO" id="GO:0043812">
    <property type="term" value="F:phosphatidylinositol-4-phosphate phosphatase activity"/>
    <property type="evidence" value="ECO:0007669"/>
    <property type="project" value="TreeGrafter"/>
</dbReference>
<dbReference type="PROSITE" id="PS50275">
    <property type="entry name" value="SAC"/>
    <property type="match status" value="1"/>
</dbReference>
<dbReference type="Proteomes" id="UP000186817">
    <property type="component" value="Unassembled WGS sequence"/>
</dbReference>
<keyword evidence="4" id="KW-1185">Reference proteome</keyword>
<dbReference type="OrthoDB" id="405996at2759"/>
<accession>A0A1Q9C992</accession>
<dbReference type="GO" id="GO:0046856">
    <property type="term" value="P:phosphatidylinositol dephosphorylation"/>
    <property type="evidence" value="ECO:0007669"/>
    <property type="project" value="TreeGrafter"/>
</dbReference>
<sequence length="1013" mass="114514">MAERFLGIACRTGAAREGKDTPDGFQQKLRSLSAGSKPLACEAVLGILTLNQDLFLLVVTDAVTVVDGKETIQRVRKCEALPAGENSSEGAEAAATVTQLLEEHFYFSHGFDLTRRLQQRVEREARPTLLHADPRYVWNLSLCEPLLGQGVTERWFTPVMQGFVQQQELKTLQTLQTPQPLRLLLVARRSRWHAGTRYNARGLDDDSEAANWVESEMLVRRPGGSEHWLALTQVRGSAPVHWEQKPSSGVTVTRGAELVALSFKKHQAWIREEYGEVFLVSLLSQATSKRDTEGLLSEALAQHSRFHLNPTLRFSSQRPARHAENSRDRVMSLPEAMEDNEEADVSPQKGKTEPSSGVNLSLLMRMCGTWNDISVALIILFCIVGLGYSDIAPTWQFIDGRDADGLSQVAWAYLLAAVMTMTAFVFELTTVLVEYSRLAACWLQGVLKVYAMLSLSYFKMALKPTERTGDDDMTFEPPAAGERSAFVQQVHMLANIPIAVGNRISRMPLAPSARCTFIYIWSSWLALVVEDEEWGALVLFQEQLAYTFSDVGAKFLHSSWLMSLHRQRNLLRLSQLRRAAYTTAADLQRMIRQASVPIFTVNMDQQVQDSAMASLSAAMNFEHGDGYLHFTKVPPSYDERRSWFAYEDAIDDWCDITELDGDKRGPALRNRLEGEAAIHKRLLDRDRLKDPNNGVKYFKSFVRPLFVKGTANVFLYHFQQFMNLHRGNGDMLGWITRFQLSVQRMQEAWNDTYLPITDPMNAEVRAFIAGLPAEEQGTITNEEAMERANERLRLATGVDFLDGTSDRVLADYRLNELREVYLEIFCTTKTSVDNPLLEAPIPEMNFSAEASNNHDNLYEQGIWGKTKTRVEPGAFEAESKATAAAEEKNEQAFEKYAGEKEKEGLADTPDFMNFHEAYHLKERLSPLMKLSEQIHGYGKVGLYHDDIRIDKSDLMDSVCQMEPIYDRRSTKMDVVFRAGDYRSTLDDKEMARASSAREEALELNQTLLQDFAS</sequence>
<feature type="transmembrane region" description="Helical" evidence="1">
    <location>
        <begin position="409"/>
        <end position="426"/>
    </location>
</feature>
<dbReference type="PANTHER" id="PTHR45662:SF2">
    <property type="entry name" value="PHOSPHATIDYLINOSITOL-3-PHOSPHATASE SAC1"/>
    <property type="match status" value="1"/>
</dbReference>
<dbReference type="Pfam" id="PF02383">
    <property type="entry name" value="Syja_N"/>
    <property type="match status" value="1"/>
</dbReference>
<feature type="transmembrane region" description="Helical" evidence="1">
    <location>
        <begin position="438"/>
        <end position="458"/>
    </location>
</feature>
<dbReference type="PANTHER" id="PTHR45662">
    <property type="entry name" value="PHOSPHATIDYLINOSITIDE PHOSPHATASE SAC1"/>
    <property type="match status" value="1"/>
</dbReference>
<organism evidence="3 4">
    <name type="scientific">Symbiodinium microadriaticum</name>
    <name type="common">Dinoflagellate</name>
    <name type="synonym">Zooxanthella microadriatica</name>
    <dbReference type="NCBI Taxonomy" id="2951"/>
    <lineage>
        <taxon>Eukaryota</taxon>
        <taxon>Sar</taxon>
        <taxon>Alveolata</taxon>
        <taxon>Dinophyceae</taxon>
        <taxon>Suessiales</taxon>
        <taxon>Symbiodiniaceae</taxon>
        <taxon>Symbiodinium</taxon>
    </lineage>
</organism>
<name>A0A1Q9C992_SYMMI</name>
<keyword evidence="1" id="KW-1133">Transmembrane helix</keyword>
<protein>
    <submittedName>
        <fullName evidence="3">Polyphosphatidylinositol phosphatase INP53</fullName>
    </submittedName>
</protein>
<evidence type="ECO:0000256" key="1">
    <source>
        <dbReference type="SAM" id="Phobius"/>
    </source>
</evidence>
<reference evidence="3 4" key="1">
    <citation type="submission" date="2016-02" db="EMBL/GenBank/DDBJ databases">
        <title>Genome analysis of coral dinoflagellate symbionts highlights evolutionary adaptations to a symbiotic lifestyle.</title>
        <authorList>
            <person name="Aranda M."/>
            <person name="Li Y."/>
            <person name="Liew Y.J."/>
            <person name="Baumgarten S."/>
            <person name="Simakov O."/>
            <person name="Wilson M."/>
            <person name="Piel J."/>
            <person name="Ashoor H."/>
            <person name="Bougouffa S."/>
            <person name="Bajic V.B."/>
            <person name="Ryu T."/>
            <person name="Ravasi T."/>
            <person name="Bayer T."/>
            <person name="Micklem G."/>
            <person name="Kim H."/>
            <person name="Bhak J."/>
            <person name="Lajeunesse T.C."/>
            <person name="Voolstra C.R."/>
        </authorList>
    </citation>
    <scope>NUCLEOTIDE SEQUENCE [LARGE SCALE GENOMIC DNA]</scope>
    <source>
        <strain evidence="3 4">CCMP2467</strain>
    </source>
</reference>
<feature type="transmembrane region" description="Helical" evidence="1">
    <location>
        <begin position="370"/>
        <end position="389"/>
    </location>
</feature>
<feature type="domain" description="SAC" evidence="2">
    <location>
        <begin position="105"/>
        <end position="303"/>
    </location>
</feature>
<dbReference type="AlphaFoldDB" id="A0A1Q9C992"/>
<evidence type="ECO:0000259" key="2">
    <source>
        <dbReference type="PROSITE" id="PS50275"/>
    </source>
</evidence>
<evidence type="ECO:0000313" key="3">
    <source>
        <dbReference type="EMBL" id="OLP79494.1"/>
    </source>
</evidence>
<keyword evidence="1" id="KW-0812">Transmembrane</keyword>
<gene>
    <name evidence="3" type="primary">INP53</name>
    <name evidence="3" type="ORF">AK812_SmicGene40210</name>
</gene>
<proteinExistence type="predicted"/>
<keyword evidence="1" id="KW-0472">Membrane</keyword>
<dbReference type="InterPro" id="IPR002013">
    <property type="entry name" value="SAC_dom"/>
</dbReference>
<dbReference type="EMBL" id="LSRX01001477">
    <property type="protein sequence ID" value="OLP79494.1"/>
    <property type="molecule type" value="Genomic_DNA"/>
</dbReference>